<comment type="caution">
    <text evidence="4">The sequence shown here is derived from an EMBL/GenBank/DDBJ whole genome shotgun (WGS) entry which is preliminary data.</text>
</comment>
<dbReference type="RefSeq" id="WP_213430061.1">
    <property type="nucleotide sequence ID" value="NZ_AP031286.1"/>
</dbReference>
<dbReference type="Proteomes" id="UP001154322">
    <property type="component" value="Unassembled WGS sequence"/>
</dbReference>
<dbReference type="Pfam" id="PF25967">
    <property type="entry name" value="RND-MFP_C"/>
    <property type="match status" value="1"/>
</dbReference>
<evidence type="ECO:0000313" key="5">
    <source>
        <dbReference type="Proteomes" id="UP001154322"/>
    </source>
</evidence>
<reference evidence="4" key="1">
    <citation type="submission" date="2022-06" db="EMBL/GenBank/DDBJ databases">
        <authorList>
            <person name="Dietemann V."/>
            <person name="Ory F."/>
            <person name="Dainat B."/>
            <person name="Oberhansli S."/>
        </authorList>
    </citation>
    <scope>NUCLEOTIDE SEQUENCE</scope>
    <source>
        <strain evidence="4">Ena-SAMPLE-TAB-26-04-2022-14:26:32:270-5432</strain>
    </source>
</reference>
<protein>
    <submittedName>
        <fullName evidence="4">Efflux RND transporter periplasmic adaptor subunit</fullName>
    </submittedName>
</protein>
<dbReference type="EMBL" id="CALYLO010000003">
    <property type="protein sequence ID" value="CAH8245268.1"/>
    <property type="molecule type" value="Genomic_DNA"/>
</dbReference>
<name>A0ABM9G0Z4_9BACL</name>
<evidence type="ECO:0000256" key="2">
    <source>
        <dbReference type="SAM" id="Coils"/>
    </source>
</evidence>
<dbReference type="Gene3D" id="2.40.50.100">
    <property type="match status" value="1"/>
</dbReference>
<accession>A0ABM9G0Z4</accession>
<dbReference type="NCBIfam" id="TIGR01730">
    <property type="entry name" value="RND_mfp"/>
    <property type="match status" value="1"/>
</dbReference>
<dbReference type="Gene3D" id="2.40.420.20">
    <property type="match status" value="1"/>
</dbReference>
<evidence type="ECO:0000313" key="4">
    <source>
        <dbReference type="EMBL" id="CAH8245268.1"/>
    </source>
</evidence>
<dbReference type="InterPro" id="IPR006143">
    <property type="entry name" value="RND_pump_MFP"/>
</dbReference>
<feature type="domain" description="Multidrug resistance protein MdtA-like C-terminal permuted SH3" evidence="3">
    <location>
        <begin position="305"/>
        <end position="359"/>
    </location>
</feature>
<gene>
    <name evidence="4" type="ORF">WJ0W_002499</name>
</gene>
<keyword evidence="5" id="KW-1185">Reference proteome</keyword>
<proteinExistence type="inferred from homology"/>
<dbReference type="PANTHER" id="PTHR30469">
    <property type="entry name" value="MULTIDRUG RESISTANCE PROTEIN MDTA"/>
    <property type="match status" value="1"/>
</dbReference>
<sequence length="361" mass="40113">MFMKWSTEDSSPRRGRKWRRAALALMCGMLLFTSACSLLPDEEEEEVLPTITPPSVSKKPEYEVVRKDMIVPVSMTGKLMSDQEDILFFTLDNKPIKDIYVKNGDSVKKGQVIAELDVDDLKKDLRQKRLQLRAEEVKMKETLRKKDEMDPVEFEEAQILFEQKQQELADLQTDIDKATLTAPFTGTIVSLTAKKGAMSKKYDPVAIVADTTRLTVAAQPSKDDLKKITPGMEAEVSINSVEGVIKGKVKALPLPSNDNNGGGQGEQPEQDRIDKYMTIEVEKLPKGVTRGTMLSVTVVTNKIKDALVIPPSALRTIGSRTYVQVVDENGKREVDVEVGVQRPTEIQIIAGLEPGQKVVGR</sequence>
<dbReference type="PANTHER" id="PTHR30469:SF33">
    <property type="entry name" value="SLR1207 PROTEIN"/>
    <property type="match status" value="1"/>
</dbReference>
<comment type="similarity">
    <text evidence="1">Belongs to the membrane fusion protein (MFP) (TC 8.A.1) family.</text>
</comment>
<feature type="coiled-coil region" evidence="2">
    <location>
        <begin position="118"/>
        <end position="181"/>
    </location>
</feature>
<dbReference type="InterPro" id="IPR058627">
    <property type="entry name" value="MdtA-like_C"/>
</dbReference>
<evidence type="ECO:0000256" key="1">
    <source>
        <dbReference type="ARBA" id="ARBA00009477"/>
    </source>
</evidence>
<organism evidence="4 5">
    <name type="scientific">Paenibacillus melissococcoides</name>
    <dbReference type="NCBI Taxonomy" id="2912268"/>
    <lineage>
        <taxon>Bacteria</taxon>
        <taxon>Bacillati</taxon>
        <taxon>Bacillota</taxon>
        <taxon>Bacilli</taxon>
        <taxon>Bacillales</taxon>
        <taxon>Paenibacillaceae</taxon>
        <taxon>Paenibacillus</taxon>
    </lineage>
</organism>
<dbReference type="Gene3D" id="2.40.30.170">
    <property type="match status" value="1"/>
</dbReference>
<dbReference type="SUPFAM" id="SSF111369">
    <property type="entry name" value="HlyD-like secretion proteins"/>
    <property type="match status" value="1"/>
</dbReference>
<evidence type="ECO:0000259" key="3">
    <source>
        <dbReference type="Pfam" id="PF25967"/>
    </source>
</evidence>
<keyword evidence="2" id="KW-0175">Coiled coil</keyword>